<dbReference type="EnsemblPlants" id="Kaladp0058s0383.1.v1.1">
    <property type="protein sequence ID" value="Kaladp0058s0383.1.v1.1"/>
    <property type="gene ID" value="Kaladp0058s0383.v1.1"/>
</dbReference>
<keyword evidence="6" id="KW-1185">Reference proteome</keyword>
<proteinExistence type="predicted"/>
<protein>
    <recommendedName>
        <fullName evidence="4">RRM domain-containing protein</fullName>
    </recommendedName>
</protein>
<dbReference type="PROSITE" id="PS50102">
    <property type="entry name" value="RRM"/>
    <property type="match status" value="1"/>
</dbReference>
<dbReference type="Gramene" id="Kaladp0058s0383.1.v1.1">
    <property type="protein sequence ID" value="Kaladp0058s0383.1.v1.1"/>
    <property type="gene ID" value="Kaladp0058s0383.v1.1"/>
</dbReference>
<evidence type="ECO:0000313" key="5">
    <source>
        <dbReference type="EnsemblPlants" id="Kaladp0058s0383.1.v1.1"/>
    </source>
</evidence>
<dbReference type="SUPFAM" id="SSF54928">
    <property type="entry name" value="RNA-binding domain, RBD"/>
    <property type="match status" value="1"/>
</dbReference>
<feature type="region of interest" description="Disordered" evidence="3">
    <location>
        <begin position="1"/>
        <end position="39"/>
    </location>
</feature>
<dbReference type="PANTHER" id="PTHR23236">
    <property type="entry name" value="EUKARYOTIC TRANSLATION INITIATION FACTOR 4B/4H"/>
    <property type="match status" value="1"/>
</dbReference>
<evidence type="ECO:0000256" key="1">
    <source>
        <dbReference type="ARBA" id="ARBA00022884"/>
    </source>
</evidence>
<evidence type="ECO:0000256" key="3">
    <source>
        <dbReference type="SAM" id="MobiDB-lite"/>
    </source>
</evidence>
<dbReference type="AlphaFoldDB" id="A0A7N0U8V5"/>
<dbReference type="InterPro" id="IPR000504">
    <property type="entry name" value="RRM_dom"/>
</dbReference>
<dbReference type="GO" id="GO:0008143">
    <property type="term" value="F:poly(A) binding"/>
    <property type="evidence" value="ECO:0007669"/>
    <property type="project" value="TreeGrafter"/>
</dbReference>
<sequence length="170" mass="19149">MNSNLAVQEEEEHEVYGADIPLDDDPTDSVNSEMPKKEDKLKDLEMIRKRFEEIEQEAEMLRAKQVRIQKAMGLEKADETSALGPTLAEKEAVDARSIYIGNVDYECVPEELQEHFKSCGTINRVTIPVDELGMPKGFAYVEFDAPEAVQAALALTGTELHGRQIKVYIY</sequence>
<accession>A0A7N0U8V5</accession>
<dbReference type="Gene3D" id="3.30.70.330">
    <property type="match status" value="1"/>
</dbReference>
<dbReference type="PANTHER" id="PTHR23236:SF12">
    <property type="entry name" value="EUKARYOTIC INITIATION FACTOR 4B-RELATED"/>
    <property type="match status" value="1"/>
</dbReference>
<evidence type="ECO:0000259" key="4">
    <source>
        <dbReference type="PROSITE" id="PS50102"/>
    </source>
</evidence>
<dbReference type="SMART" id="SM00360">
    <property type="entry name" value="RRM"/>
    <property type="match status" value="1"/>
</dbReference>
<keyword evidence="1 2" id="KW-0694">RNA-binding</keyword>
<feature type="domain" description="RRM" evidence="4">
    <location>
        <begin position="96"/>
        <end position="170"/>
    </location>
</feature>
<dbReference type="CDD" id="cd12306">
    <property type="entry name" value="RRM_II_PABPs"/>
    <property type="match status" value="1"/>
</dbReference>
<organism evidence="5 6">
    <name type="scientific">Kalanchoe fedtschenkoi</name>
    <name type="common">Lavender scallops</name>
    <name type="synonym">South American air plant</name>
    <dbReference type="NCBI Taxonomy" id="63787"/>
    <lineage>
        <taxon>Eukaryota</taxon>
        <taxon>Viridiplantae</taxon>
        <taxon>Streptophyta</taxon>
        <taxon>Embryophyta</taxon>
        <taxon>Tracheophyta</taxon>
        <taxon>Spermatophyta</taxon>
        <taxon>Magnoliopsida</taxon>
        <taxon>eudicotyledons</taxon>
        <taxon>Gunneridae</taxon>
        <taxon>Pentapetalae</taxon>
        <taxon>Saxifragales</taxon>
        <taxon>Crassulaceae</taxon>
        <taxon>Kalanchoe</taxon>
    </lineage>
</organism>
<dbReference type="Pfam" id="PF00076">
    <property type="entry name" value="RRM_1"/>
    <property type="match status" value="1"/>
</dbReference>
<reference evidence="5" key="1">
    <citation type="submission" date="2021-01" db="UniProtKB">
        <authorList>
            <consortium name="EnsemblPlants"/>
        </authorList>
    </citation>
    <scope>IDENTIFICATION</scope>
</reference>
<dbReference type="InterPro" id="IPR035979">
    <property type="entry name" value="RBD_domain_sf"/>
</dbReference>
<name>A0A7N0U8V5_KALFE</name>
<dbReference type="Proteomes" id="UP000594263">
    <property type="component" value="Unplaced"/>
</dbReference>
<evidence type="ECO:0000313" key="6">
    <source>
        <dbReference type="Proteomes" id="UP000594263"/>
    </source>
</evidence>
<dbReference type="InterPro" id="IPR012677">
    <property type="entry name" value="Nucleotide-bd_a/b_plait_sf"/>
</dbReference>
<evidence type="ECO:0000256" key="2">
    <source>
        <dbReference type="PROSITE-ProRule" id="PRU00176"/>
    </source>
</evidence>